<accession>M1ZFL4</accession>
<dbReference type="GO" id="GO:0003677">
    <property type="term" value="F:DNA binding"/>
    <property type="evidence" value="ECO:0007669"/>
    <property type="project" value="UniProtKB-KW"/>
</dbReference>
<proteinExistence type="predicted"/>
<reference evidence="5 6" key="1">
    <citation type="submission" date="2016-11" db="EMBL/GenBank/DDBJ databases">
        <authorList>
            <person name="Manzoor S."/>
        </authorList>
    </citation>
    <scope>NUCLEOTIDE SEQUENCE [LARGE SCALE GENOMIC DNA]</scope>
    <source>
        <strain evidence="5">Clostridium ultunense strain Esp</strain>
    </source>
</reference>
<dbReference type="CDD" id="cd00090">
    <property type="entry name" value="HTH_ARSR"/>
    <property type="match status" value="1"/>
</dbReference>
<dbReference type="Pfam" id="PF01022">
    <property type="entry name" value="HTH_5"/>
    <property type="match status" value="1"/>
</dbReference>
<gene>
    <name evidence="5" type="ORF">CUESP1_0751</name>
</gene>
<organism evidence="5 6">
    <name type="scientific">[Clostridium] ultunense Esp</name>
    <dbReference type="NCBI Taxonomy" id="1288971"/>
    <lineage>
        <taxon>Bacteria</taxon>
        <taxon>Bacillati</taxon>
        <taxon>Bacillota</taxon>
        <taxon>Tissierellia</taxon>
        <taxon>Tissierellales</taxon>
        <taxon>Tepidimicrobiaceae</taxon>
        <taxon>Schnuerera</taxon>
    </lineage>
</organism>
<keyword evidence="1" id="KW-0805">Transcription regulation</keyword>
<dbReference type="AlphaFoldDB" id="M1ZFL4"/>
<sequence>MDKLLNYFKLLSDETRLRIMVLLYHGEFCVCQITGITDISQPNVSKHLARLRDMGLVKDEKKEQYTFYSLNLEDKLFEDILTKIVDNLGNYPVLKLDLEKSKAAAKYIELANICK</sequence>
<dbReference type="RefSeq" id="WP_005587838.1">
    <property type="nucleotide sequence ID" value="NZ_LT669839.1"/>
</dbReference>
<name>M1ZFL4_9FIRM</name>
<evidence type="ECO:0000259" key="4">
    <source>
        <dbReference type="PROSITE" id="PS50987"/>
    </source>
</evidence>
<feature type="domain" description="HTH arsR-type" evidence="4">
    <location>
        <begin position="1"/>
        <end position="92"/>
    </location>
</feature>
<dbReference type="NCBIfam" id="NF033788">
    <property type="entry name" value="HTH_metalloreg"/>
    <property type="match status" value="1"/>
</dbReference>
<dbReference type="InterPro" id="IPR011991">
    <property type="entry name" value="ArsR-like_HTH"/>
</dbReference>
<dbReference type="OrthoDB" id="9802016at2"/>
<dbReference type="PANTHER" id="PTHR33154:SF18">
    <property type="entry name" value="ARSENICAL RESISTANCE OPERON REPRESSOR"/>
    <property type="match status" value="1"/>
</dbReference>
<dbReference type="SMART" id="SM00418">
    <property type="entry name" value="HTH_ARSR"/>
    <property type="match status" value="1"/>
</dbReference>
<dbReference type="Proteomes" id="UP000245423">
    <property type="component" value="Chromosome 1"/>
</dbReference>
<dbReference type="SUPFAM" id="SSF46785">
    <property type="entry name" value="Winged helix' DNA-binding domain"/>
    <property type="match status" value="1"/>
</dbReference>
<evidence type="ECO:0000313" key="6">
    <source>
        <dbReference type="Proteomes" id="UP000245423"/>
    </source>
</evidence>
<dbReference type="PRINTS" id="PR00778">
    <property type="entry name" value="HTHARSR"/>
</dbReference>
<evidence type="ECO:0000256" key="2">
    <source>
        <dbReference type="ARBA" id="ARBA00023125"/>
    </source>
</evidence>
<dbReference type="InterPro" id="IPR036388">
    <property type="entry name" value="WH-like_DNA-bd_sf"/>
</dbReference>
<dbReference type="HOGENOM" id="CLU_097806_3_1_9"/>
<dbReference type="Gene3D" id="1.10.10.10">
    <property type="entry name" value="Winged helix-like DNA-binding domain superfamily/Winged helix DNA-binding domain"/>
    <property type="match status" value="1"/>
</dbReference>
<dbReference type="GO" id="GO:0003700">
    <property type="term" value="F:DNA-binding transcription factor activity"/>
    <property type="evidence" value="ECO:0007669"/>
    <property type="project" value="InterPro"/>
</dbReference>
<evidence type="ECO:0000313" key="5">
    <source>
        <dbReference type="EMBL" id="SHD76132.1"/>
    </source>
</evidence>
<protein>
    <submittedName>
        <fullName evidence="5">Transcriptional regulator, ArsR family</fullName>
    </submittedName>
</protein>
<dbReference type="PANTHER" id="PTHR33154">
    <property type="entry name" value="TRANSCRIPTIONAL REGULATOR, ARSR FAMILY"/>
    <property type="match status" value="1"/>
</dbReference>
<keyword evidence="6" id="KW-1185">Reference proteome</keyword>
<dbReference type="EMBL" id="LT669839">
    <property type="protein sequence ID" value="SHD76132.1"/>
    <property type="molecule type" value="Genomic_DNA"/>
</dbReference>
<dbReference type="InterPro" id="IPR001845">
    <property type="entry name" value="HTH_ArsR_DNA-bd_dom"/>
</dbReference>
<dbReference type="InterPro" id="IPR036390">
    <property type="entry name" value="WH_DNA-bd_sf"/>
</dbReference>
<dbReference type="PROSITE" id="PS50987">
    <property type="entry name" value="HTH_ARSR_2"/>
    <property type="match status" value="1"/>
</dbReference>
<keyword evidence="3" id="KW-0804">Transcription</keyword>
<evidence type="ECO:0000256" key="1">
    <source>
        <dbReference type="ARBA" id="ARBA00023015"/>
    </source>
</evidence>
<dbReference type="InterPro" id="IPR051081">
    <property type="entry name" value="HTH_MetalResp_TranReg"/>
</dbReference>
<evidence type="ECO:0000256" key="3">
    <source>
        <dbReference type="ARBA" id="ARBA00023163"/>
    </source>
</evidence>
<keyword evidence="2" id="KW-0238">DNA-binding</keyword>